<feature type="transmembrane region" description="Helical" evidence="1">
    <location>
        <begin position="6"/>
        <end position="24"/>
    </location>
</feature>
<dbReference type="EMBL" id="MW023083">
    <property type="protein sequence ID" value="QQJ94637.1"/>
    <property type="molecule type" value="Genomic_DNA"/>
</dbReference>
<keyword evidence="1" id="KW-1133">Transmembrane helix</keyword>
<dbReference type="InterPro" id="IPR042106">
    <property type="entry name" value="Nuo/plastoQ_OxRdtase_6_NuoJ"/>
</dbReference>
<evidence type="ECO:0000256" key="1">
    <source>
        <dbReference type="RuleBase" id="RU004430"/>
    </source>
</evidence>
<dbReference type="PANTHER" id="PTHR33269">
    <property type="entry name" value="NADH-UBIQUINONE OXIDOREDUCTASE CHAIN 6"/>
    <property type="match status" value="1"/>
</dbReference>
<sequence>MILNLLFYFFSILLLLSSLMIIIVQNSIYAVLFLVLSFISASSLLFLLEIEFIALIFIIIYVGAIAVLFLFVVMMLDIKTVNLTKDSFKYFPFGSFLGLIFFIEMFLVIFKTFKRSPYQFNTTFLNNYTNWFEKIDTLTDLEVIGQILYTHYIVQFLIAGFILLLSVIGAVILTIKTKTKQEKTQSIFKQLSRNYTNVLLD</sequence>
<name>A0A7T6UZN2_LITUN</name>
<comment type="function">
    <text evidence="1">Core subunit of the mitochondrial membrane respiratory chain NADH dehydrogenase (Complex I) which catalyzes electron transfer from NADH through the respiratory chain, using ubiquinone as an electron acceptor. Essential for the catalytic activity and assembly of complex I.</text>
</comment>
<evidence type="ECO:0000313" key="2">
    <source>
        <dbReference type="EMBL" id="QQJ94637.1"/>
    </source>
</evidence>
<dbReference type="GeneID" id="67132370"/>
<keyword evidence="1" id="KW-0813">Transport</keyword>
<comment type="subcellular location">
    <subcellularLocation>
        <location evidence="1">Mitochondrion membrane</location>
        <topology evidence="1">Multi-pass membrane protein</topology>
    </subcellularLocation>
</comment>
<reference evidence="2" key="1">
    <citation type="journal article" date="2021" name="J. Appl. Phycol.">
        <title>Mitochondrial genome of the harmful algal bloom species Odontella regia (Mediophyceae, Bacillariophyta).</title>
        <authorList>
            <person name="Wang Y."/>
            <person name="Chen Y."/>
            <person name="Wang J."/>
            <person name="Liu F."/>
            <person name="Chen N."/>
        </authorList>
    </citation>
    <scope>NUCLEOTIDE SEQUENCE</scope>
</reference>
<feature type="transmembrane region" description="Helical" evidence="1">
    <location>
        <begin position="54"/>
        <end position="78"/>
    </location>
</feature>
<dbReference type="AlphaFoldDB" id="A0A7T6UZN2"/>
<geneLocation type="mitochondrion" evidence="2"/>
<dbReference type="PANTHER" id="PTHR33269:SF17">
    <property type="entry name" value="NADH-UBIQUINONE OXIDOREDUCTASE CHAIN 6"/>
    <property type="match status" value="1"/>
</dbReference>
<feature type="transmembrane region" description="Helical" evidence="1">
    <location>
        <begin position="90"/>
        <end position="110"/>
    </location>
</feature>
<dbReference type="Pfam" id="PF00499">
    <property type="entry name" value="Oxidored_q3"/>
    <property type="match status" value="1"/>
</dbReference>
<keyword evidence="1" id="KW-0679">Respiratory chain</keyword>
<keyword evidence="1" id="KW-1278">Translocase</keyword>
<protein>
    <recommendedName>
        <fullName evidence="1">NADH-ubiquinone oxidoreductase chain 6</fullName>
        <ecNumber evidence="1">7.1.1.2</ecNumber>
    </recommendedName>
</protein>
<accession>A0A7T6UZN2</accession>
<feature type="transmembrane region" description="Helical" evidence="1">
    <location>
        <begin position="152"/>
        <end position="175"/>
    </location>
</feature>
<dbReference type="GO" id="GO:0031966">
    <property type="term" value="C:mitochondrial membrane"/>
    <property type="evidence" value="ECO:0007669"/>
    <property type="project" value="UniProtKB-SubCell"/>
</dbReference>
<keyword evidence="1" id="KW-0520">NAD</keyword>
<dbReference type="Gene3D" id="1.20.120.1200">
    <property type="entry name" value="NADH-ubiquinone/plastoquinone oxidoreductase chain 6, subunit NuoJ"/>
    <property type="match status" value="1"/>
</dbReference>
<dbReference type="RefSeq" id="YP_010139029.1">
    <property type="nucleotide sequence ID" value="NC_056903.1"/>
</dbReference>
<dbReference type="InterPro" id="IPR001457">
    <property type="entry name" value="NADH_UbQ/plastoQ_OxRdtase_su6"/>
</dbReference>
<proteinExistence type="inferred from homology"/>
<keyword evidence="1 2" id="KW-0496">Mitochondrion</keyword>
<gene>
    <name evidence="2" type="primary">nad6</name>
</gene>
<keyword evidence="1" id="KW-0249">Electron transport</keyword>
<dbReference type="GO" id="GO:0008137">
    <property type="term" value="F:NADH dehydrogenase (ubiquinone) activity"/>
    <property type="evidence" value="ECO:0007669"/>
    <property type="project" value="UniProtKB-UniRule"/>
</dbReference>
<comment type="catalytic activity">
    <reaction evidence="1">
        <text>a ubiquinone + NADH + 5 H(+)(in) = a ubiquinol + NAD(+) + 4 H(+)(out)</text>
        <dbReference type="Rhea" id="RHEA:29091"/>
        <dbReference type="Rhea" id="RHEA-COMP:9565"/>
        <dbReference type="Rhea" id="RHEA-COMP:9566"/>
        <dbReference type="ChEBI" id="CHEBI:15378"/>
        <dbReference type="ChEBI" id="CHEBI:16389"/>
        <dbReference type="ChEBI" id="CHEBI:17976"/>
        <dbReference type="ChEBI" id="CHEBI:57540"/>
        <dbReference type="ChEBI" id="CHEBI:57945"/>
        <dbReference type="EC" id="7.1.1.2"/>
    </reaction>
</comment>
<dbReference type="NCBIfam" id="NF005164">
    <property type="entry name" value="PRK06638.1-4"/>
    <property type="match status" value="1"/>
</dbReference>
<comment type="similarity">
    <text evidence="1">Belongs to the complex I subunit 6 family.</text>
</comment>
<keyword evidence="1" id="KW-0812">Transmembrane</keyword>
<dbReference type="EC" id="7.1.1.2" evidence="1"/>
<keyword evidence="1" id="KW-0830">Ubiquinone</keyword>
<feature type="transmembrane region" description="Helical" evidence="1">
    <location>
        <begin position="31"/>
        <end position="48"/>
    </location>
</feature>
<keyword evidence="1" id="KW-0472">Membrane</keyword>
<organism evidence="2">
    <name type="scientific">Lithodesmium undulatum</name>
    <name type="common">Marine centric diatom</name>
    <dbReference type="NCBI Taxonomy" id="59812"/>
    <lineage>
        <taxon>Eukaryota</taxon>
        <taxon>Sar</taxon>
        <taxon>Stramenopiles</taxon>
        <taxon>Ochrophyta</taxon>
        <taxon>Bacillariophyta</taxon>
        <taxon>Mediophyceae</taxon>
        <taxon>Lithodesmiophycidae</taxon>
        <taxon>Lithodesmiales</taxon>
        <taxon>Lithodesmiaceae</taxon>
        <taxon>Lithodesmium</taxon>
    </lineage>
</organism>